<proteinExistence type="inferred from homology"/>
<evidence type="ECO:0000256" key="8">
    <source>
        <dbReference type="SAM" id="MobiDB-lite"/>
    </source>
</evidence>
<feature type="transmembrane region" description="Helical" evidence="7">
    <location>
        <begin position="153"/>
        <end position="171"/>
    </location>
</feature>
<keyword evidence="4 7" id="KW-0812">Transmembrane</keyword>
<dbReference type="Pfam" id="PF12911">
    <property type="entry name" value="OppC_N"/>
    <property type="match status" value="1"/>
</dbReference>
<keyword evidence="2 7" id="KW-0813">Transport</keyword>
<evidence type="ECO:0000259" key="9">
    <source>
        <dbReference type="PROSITE" id="PS50928"/>
    </source>
</evidence>
<gene>
    <name evidence="10" type="ORF">GCM10025783_05190</name>
</gene>
<evidence type="ECO:0000256" key="7">
    <source>
        <dbReference type="RuleBase" id="RU363032"/>
    </source>
</evidence>
<dbReference type="Pfam" id="PF00528">
    <property type="entry name" value="BPD_transp_1"/>
    <property type="match status" value="1"/>
</dbReference>
<reference evidence="11" key="1">
    <citation type="journal article" date="2019" name="Int. J. Syst. Evol. Microbiol.">
        <title>The Global Catalogue of Microorganisms (GCM) 10K type strain sequencing project: providing services to taxonomists for standard genome sequencing and annotation.</title>
        <authorList>
            <consortium name="The Broad Institute Genomics Platform"/>
            <consortium name="The Broad Institute Genome Sequencing Center for Infectious Disease"/>
            <person name="Wu L."/>
            <person name="Ma J."/>
        </authorList>
    </citation>
    <scope>NUCLEOTIDE SEQUENCE [LARGE SCALE GENOMIC DNA]</scope>
    <source>
        <strain evidence="11">JCM 19015</strain>
    </source>
</reference>
<accession>A0ABP8YUL2</accession>
<comment type="caution">
    <text evidence="10">The sequence shown here is derived from an EMBL/GenBank/DDBJ whole genome shotgun (WGS) entry which is preliminary data.</text>
</comment>
<evidence type="ECO:0000256" key="1">
    <source>
        <dbReference type="ARBA" id="ARBA00004651"/>
    </source>
</evidence>
<evidence type="ECO:0000256" key="2">
    <source>
        <dbReference type="ARBA" id="ARBA00022448"/>
    </source>
</evidence>
<dbReference type="PANTHER" id="PTHR43386:SF1">
    <property type="entry name" value="D,D-DIPEPTIDE TRANSPORT SYSTEM PERMEASE PROTEIN DDPC-RELATED"/>
    <property type="match status" value="1"/>
</dbReference>
<feature type="transmembrane region" description="Helical" evidence="7">
    <location>
        <begin position="258"/>
        <end position="278"/>
    </location>
</feature>
<dbReference type="EMBL" id="BAABLP010000001">
    <property type="protein sequence ID" value="GAA4737692.1"/>
    <property type="molecule type" value="Genomic_DNA"/>
</dbReference>
<evidence type="ECO:0000256" key="3">
    <source>
        <dbReference type="ARBA" id="ARBA00022475"/>
    </source>
</evidence>
<dbReference type="InterPro" id="IPR000515">
    <property type="entry name" value="MetI-like"/>
</dbReference>
<keyword evidence="6 7" id="KW-0472">Membrane</keyword>
<feature type="transmembrane region" description="Helical" evidence="7">
    <location>
        <begin position="210"/>
        <end position="235"/>
    </location>
</feature>
<dbReference type="SUPFAM" id="SSF161098">
    <property type="entry name" value="MetI-like"/>
    <property type="match status" value="1"/>
</dbReference>
<feature type="transmembrane region" description="Helical" evidence="7">
    <location>
        <begin position="128"/>
        <end position="147"/>
    </location>
</feature>
<dbReference type="InterPro" id="IPR025966">
    <property type="entry name" value="OppC_N"/>
</dbReference>
<dbReference type="RefSeq" id="WP_345479371.1">
    <property type="nucleotide sequence ID" value="NZ_BAABLP010000001.1"/>
</dbReference>
<organism evidence="10 11">
    <name type="scientific">Amnibacterium soli</name>
    <dbReference type="NCBI Taxonomy" id="1282736"/>
    <lineage>
        <taxon>Bacteria</taxon>
        <taxon>Bacillati</taxon>
        <taxon>Actinomycetota</taxon>
        <taxon>Actinomycetes</taxon>
        <taxon>Micrococcales</taxon>
        <taxon>Microbacteriaceae</taxon>
        <taxon>Amnibacterium</taxon>
    </lineage>
</organism>
<evidence type="ECO:0000256" key="4">
    <source>
        <dbReference type="ARBA" id="ARBA00022692"/>
    </source>
</evidence>
<evidence type="ECO:0000313" key="11">
    <source>
        <dbReference type="Proteomes" id="UP001500121"/>
    </source>
</evidence>
<dbReference type="PANTHER" id="PTHR43386">
    <property type="entry name" value="OLIGOPEPTIDE TRANSPORT SYSTEM PERMEASE PROTEIN APPC"/>
    <property type="match status" value="1"/>
</dbReference>
<dbReference type="InterPro" id="IPR035906">
    <property type="entry name" value="MetI-like_sf"/>
</dbReference>
<feature type="region of interest" description="Disordered" evidence="8">
    <location>
        <begin position="288"/>
        <end position="311"/>
    </location>
</feature>
<comment type="similarity">
    <text evidence="7">Belongs to the binding-protein-dependent transport system permease family.</text>
</comment>
<dbReference type="CDD" id="cd06261">
    <property type="entry name" value="TM_PBP2"/>
    <property type="match status" value="1"/>
</dbReference>
<keyword evidence="11" id="KW-1185">Reference proteome</keyword>
<keyword evidence="5 7" id="KW-1133">Transmembrane helix</keyword>
<evidence type="ECO:0000313" key="10">
    <source>
        <dbReference type="EMBL" id="GAA4737692.1"/>
    </source>
</evidence>
<protein>
    <submittedName>
        <fullName evidence="10">ABC transporter permease</fullName>
    </submittedName>
</protein>
<feature type="transmembrane region" description="Helical" evidence="7">
    <location>
        <begin position="90"/>
        <end position="116"/>
    </location>
</feature>
<feature type="domain" description="ABC transmembrane type-1" evidence="9">
    <location>
        <begin position="86"/>
        <end position="278"/>
    </location>
</feature>
<feature type="transmembrane region" description="Helical" evidence="7">
    <location>
        <begin position="12"/>
        <end position="36"/>
    </location>
</feature>
<dbReference type="Proteomes" id="UP001500121">
    <property type="component" value="Unassembled WGS sequence"/>
</dbReference>
<keyword evidence="3" id="KW-1003">Cell membrane</keyword>
<dbReference type="InterPro" id="IPR050366">
    <property type="entry name" value="BP-dependent_transpt_permease"/>
</dbReference>
<evidence type="ECO:0000256" key="5">
    <source>
        <dbReference type="ARBA" id="ARBA00022989"/>
    </source>
</evidence>
<comment type="subcellular location">
    <subcellularLocation>
        <location evidence="1 7">Cell membrane</location>
        <topology evidence="1 7">Multi-pass membrane protein</topology>
    </subcellularLocation>
</comment>
<dbReference type="Gene3D" id="1.10.3720.10">
    <property type="entry name" value="MetI-like"/>
    <property type="match status" value="1"/>
</dbReference>
<sequence length="311" mass="32762">MIVWRHLRRDPWALAGAAVVLLFVLAALLAPAITALNGQDPYRYHLSALDDSGAPRGAGGGISWQHWFGVEPLSGRDLFAIVLYGARTSILVGVGASLASVVVGVLVGLVAGYFAGWVDRVISRVIDVMLGFPSLVFMIALTAVVAASFPKPLLIVLIIAFFGWPAVARVIRGQVLSLRSRTFITAAEAMGAPAGHVLFRLLLPNVGATIIVYATILIPASIGTEAALSFLGVGVPPPTPSWGRSIGDAVAWFSTDPAYLAFPGGALFLLTLAFNAFGDGLRDALDPRVNRGRRGRSDQSPVVDDRMVPGS</sequence>
<name>A0ABP8YUL2_9MICO</name>
<dbReference type="PROSITE" id="PS50928">
    <property type="entry name" value="ABC_TM1"/>
    <property type="match status" value="1"/>
</dbReference>
<evidence type="ECO:0000256" key="6">
    <source>
        <dbReference type="ARBA" id="ARBA00023136"/>
    </source>
</evidence>